<dbReference type="SUPFAM" id="SSF161098">
    <property type="entry name" value="MetI-like"/>
    <property type="match status" value="1"/>
</dbReference>
<reference evidence="10 11" key="1">
    <citation type="journal article" date="2014" name="Nature">
        <title>An environmental bacterial taxon with a large and distinct metabolic repertoire.</title>
        <authorList>
            <person name="Wilson M.C."/>
            <person name="Mori T."/>
            <person name="Ruckert C."/>
            <person name="Uria A.R."/>
            <person name="Helf M.J."/>
            <person name="Takada K."/>
            <person name="Gernert C."/>
            <person name="Steffens U.A."/>
            <person name="Heycke N."/>
            <person name="Schmitt S."/>
            <person name="Rinke C."/>
            <person name="Helfrich E.J."/>
            <person name="Brachmann A.O."/>
            <person name="Gurgui C."/>
            <person name="Wakimoto T."/>
            <person name="Kracht M."/>
            <person name="Crusemann M."/>
            <person name="Hentschel U."/>
            <person name="Abe I."/>
            <person name="Matsunaga S."/>
            <person name="Kalinowski J."/>
            <person name="Takeyama H."/>
            <person name="Piel J."/>
        </authorList>
    </citation>
    <scope>NUCLEOTIDE SEQUENCE [LARGE SCALE GENOMIC DNA]</scope>
    <source>
        <strain evidence="11">TSY2</strain>
    </source>
</reference>
<feature type="transmembrane region" description="Helical" evidence="8">
    <location>
        <begin position="342"/>
        <end position="364"/>
    </location>
</feature>
<evidence type="ECO:0000256" key="1">
    <source>
        <dbReference type="ARBA" id="ARBA00004651"/>
    </source>
</evidence>
<evidence type="ECO:0000313" key="10">
    <source>
        <dbReference type="EMBL" id="ETX06069.1"/>
    </source>
</evidence>
<dbReference type="CDD" id="cd06261">
    <property type="entry name" value="TM_PBP2"/>
    <property type="match status" value="1"/>
</dbReference>
<keyword evidence="11" id="KW-1185">Reference proteome</keyword>
<feature type="transmembrane region" description="Helical" evidence="8">
    <location>
        <begin position="28"/>
        <end position="52"/>
    </location>
</feature>
<dbReference type="Proteomes" id="UP000019140">
    <property type="component" value="Unassembled WGS sequence"/>
</dbReference>
<keyword evidence="6 8" id="KW-1133">Transmembrane helix</keyword>
<evidence type="ECO:0000256" key="8">
    <source>
        <dbReference type="RuleBase" id="RU363032"/>
    </source>
</evidence>
<feature type="transmembrane region" description="Helical" evidence="8">
    <location>
        <begin position="315"/>
        <end position="336"/>
    </location>
</feature>
<dbReference type="InterPro" id="IPR000515">
    <property type="entry name" value="MetI-like"/>
</dbReference>
<evidence type="ECO:0000256" key="6">
    <source>
        <dbReference type="ARBA" id="ARBA00022989"/>
    </source>
</evidence>
<dbReference type="AlphaFoldDB" id="W4M6T7"/>
<dbReference type="PATRIC" id="fig|1429439.4.peg.3267"/>
<comment type="subcellular location">
    <subcellularLocation>
        <location evidence="1 8">Cell membrane</location>
        <topology evidence="1 8">Multi-pass membrane protein</topology>
    </subcellularLocation>
</comment>
<evidence type="ECO:0000256" key="2">
    <source>
        <dbReference type="ARBA" id="ARBA00007069"/>
    </source>
</evidence>
<feature type="transmembrane region" description="Helical" evidence="8">
    <location>
        <begin position="205"/>
        <end position="227"/>
    </location>
</feature>
<keyword evidence="5 8" id="KW-0812">Transmembrane</keyword>
<feature type="domain" description="ABC transmembrane type-1" evidence="9">
    <location>
        <begin position="201"/>
        <end position="407"/>
    </location>
</feature>
<dbReference type="HOGENOM" id="CLU_039052_0_0_7"/>
<feature type="transmembrane region" description="Helical" evidence="8">
    <location>
        <begin position="239"/>
        <end position="260"/>
    </location>
</feature>
<dbReference type="EMBL" id="AZHX01000789">
    <property type="protein sequence ID" value="ETX06069.1"/>
    <property type="molecule type" value="Genomic_DNA"/>
</dbReference>
<evidence type="ECO:0000313" key="11">
    <source>
        <dbReference type="Proteomes" id="UP000019140"/>
    </source>
</evidence>
<keyword evidence="4" id="KW-1003">Cell membrane</keyword>
<dbReference type="GO" id="GO:0005886">
    <property type="term" value="C:plasma membrane"/>
    <property type="evidence" value="ECO:0007669"/>
    <property type="project" value="UniProtKB-SubCell"/>
</dbReference>
<evidence type="ECO:0000256" key="5">
    <source>
        <dbReference type="ARBA" id="ARBA00022692"/>
    </source>
</evidence>
<protein>
    <submittedName>
        <fullName evidence="10">Polyamine ABC transporter substrate-binding protein</fullName>
    </submittedName>
</protein>
<evidence type="ECO:0000256" key="4">
    <source>
        <dbReference type="ARBA" id="ARBA00022475"/>
    </source>
</evidence>
<dbReference type="Pfam" id="PF00528">
    <property type="entry name" value="BPD_transp_1"/>
    <property type="match status" value="1"/>
</dbReference>
<evidence type="ECO:0000259" key="9">
    <source>
        <dbReference type="PROSITE" id="PS50928"/>
    </source>
</evidence>
<feature type="transmembrane region" description="Helical" evidence="8">
    <location>
        <begin position="280"/>
        <end position="303"/>
    </location>
</feature>
<comment type="caution">
    <text evidence="10">The sequence shown here is derived from an EMBL/GenBank/DDBJ whole genome shotgun (WGS) entry which is preliminary data.</text>
</comment>
<keyword evidence="7 8" id="KW-0472">Membrane</keyword>
<dbReference type="GO" id="GO:0055085">
    <property type="term" value="P:transmembrane transport"/>
    <property type="evidence" value="ECO:0007669"/>
    <property type="project" value="InterPro"/>
</dbReference>
<dbReference type="PANTHER" id="PTHR42929">
    <property type="entry name" value="INNER MEMBRANE ABC TRANSPORTER PERMEASE PROTEIN YDCU-RELATED-RELATED"/>
    <property type="match status" value="1"/>
</dbReference>
<feature type="transmembrane region" description="Helical" evidence="8">
    <location>
        <begin position="384"/>
        <end position="407"/>
    </location>
</feature>
<evidence type="ECO:0000256" key="3">
    <source>
        <dbReference type="ARBA" id="ARBA00022448"/>
    </source>
</evidence>
<dbReference type="PANTHER" id="PTHR42929:SF5">
    <property type="entry name" value="ABC TRANSPORTER PERMEASE PROTEIN"/>
    <property type="match status" value="1"/>
</dbReference>
<accession>W4M6T7</accession>
<keyword evidence="3 8" id="KW-0813">Transport</keyword>
<dbReference type="PROSITE" id="PS50928">
    <property type="entry name" value="ABC_TM1"/>
    <property type="match status" value="1"/>
</dbReference>
<dbReference type="InterPro" id="IPR035906">
    <property type="entry name" value="MetI-like_sf"/>
</dbReference>
<dbReference type="Gene3D" id="1.10.3720.10">
    <property type="entry name" value="MetI-like"/>
    <property type="match status" value="1"/>
</dbReference>
<sequence>MRMQGNPHGNTALQSQLARVEHRRHIRAYALILPLFIFILITFVVPIFTMLFRSVDNPLPDRFLPETLALLSEWEAEQQPIPPEAVYATLARELGHSYQQRTIGKIATRVNYESGGTRSLIMKTGRRLSRGANVMMQQGNWTKALIKIDKRWGKREIWATLRTVGERYTLAYYLAALDRRYDWDGTIVAVPEYRRIYLQVFGRTFWISLLVTVFCGLLGYPVAYLLANLSPRVSNLLMIMVLLPFWTSLLVRTTAWVVILQKEGVLNDLLIFLGLIDDRIQLIFNRFGVIVAMTHILLPFMILPIYSVMKTISPLYMRAAQSLGATPFTAFWRVYFPQSVPGMGAGGLLVFILALGYYITPALVGGPTDQMVSYFIADHTNRSLNWGLASALGGLLLASVLVVYWLYNRLVGLDNMKLG</sequence>
<gene>
    <name evidence="10" type="ORF">ETSY2_19265</name>
</gene>
<organism evidence="10 11">
    <name type="scientific">Candidatus Entotheonella gemina</name>
    <dbReference type="NCBI Taxonomy" id="1429439"/>
    <lineage>
        <taxon>Bacteria</taxon>
        <taxon>Pseudomonadati</taxon>
        <taxon>Nitrospinota/Tectimicrobiota group</taxon>
        <taxon>Candidatus Tectimicrobiota</taxon>
        <taxon>Candidatus Entotheonellia</taxon>
        <taxon>Candidatus Entotheonellales</taxon>
        <taxon>Candidatus Entotheonellaceae</taxon>
        <taxon>Candidatus Entotheonella</taxon>
    </lineage>
</organism>
<name>W4M6T7_9BACT</name>
<proteinExistence type="inferred from homology"/>
<evidence type="ECO:0000256" key="7">
    <source>
        <dbReference type="ARBA" id="ARBA00023136"/>
    </source>
</evidence>
<comment type="similarity">
    <text evidence="2">Belongs to the binding-protein-dependent transport system permease family. CysTW subfamily.</text>
</comment>